<dbReference type="InterPro" id="IPR001451">
    <property type="entry name" value="Hexapep"/>
</dbReference>
<dbReference type="GO" id="GO:0008780">
    <property type="term" value="F:acyl-[acyl-carrier-protein]-UDP-N-acetylglucosamine O-acyltransferase activity"/>
    <property type="evidence" value="ECO:0007669"/>
    <property type="project" value="UniProtKB-EC"/>
</dbReference>
<organism evidence="9 10">
    <name type="scientific">Undibacter mobilis</name>
    <dbReference type="NCBI Taxonomy" id="2292256"/>
    <lineage>
        <taxon>Bacteria</taxon>
        <taxon>Pseudomonadati</taxon>
        <taxon>Pseudomonadota</taxon>
        <taxon>Alphaproteobacteria</taxon>
        <taxon>Hyphomicrobiales</taxon>
        <taxon>Nitrobacteraceae</taxon>
        <taxon>Undibacter</taxon>
    </lineage>
</organism>
<dbReference type="CDD" id="cd03351">
    <property type="entry name" value="LbH_UDP-GlcNAc_AT"/>
    <property type="match status" value="1"/>
</dbReference>
<protein>
    <submittedName>
        <fullName evidence="9">Acyl-ACP--UDP-N-acetylglucosamine O-acyltransferase</fullName>
        <ecNumber evidence="9">2.3.1.129</ecNumber>
    </submittedName>
</protein>
<dbReference type="EMBL" id="QRGO01000003">
    <property type="protein sequence ID" value="RDV01235.1"/>
    <property type="molecule type" value="Genomic_DNA"/>
</dbReference>
<evidence type="ECO:0000256" key="5">
    <source>
        <dbReference type="ARBA" id="ARBA00022737"/>
    </source>
</evidence>
<dbReference type="OrthoDB" id="9807278at2"/>
<dbReference type="RefSeq" id="WP_115518753.1">
    <property type="nucleotide sequence ID" value="NZ_QRGO01000003.1"/>
</dbReference>
<dbReference type="Pfam" id="PF13720">
    <property type="entry name" value="Acetyltransf_11"/>
    <property type="match status" value="1"/>
</dbReference>
<keyword evidence="2" id="KW-0444">Lipid biosynthesis</keyword>
<dbReference type="PROSITE" id="PS00101">
    <property type="entry name" value="HEXAPEP_TRANSFERASES"/>
    <property type="match status" value="1"/>
</dbReference>
<proteinExistence type="predicted"/>
<evidence type="ECO:0000256" key="2">
    <source>
        <dbReference type="ARBA" id="ARBA00022516"/>
    </source>
</evidence>
<dbReference type="Pfam" id="PF00132">
    <property type="entry name" value="Hexapep"/>
    <property type="match status" value="2"/>
</dbReference>
<dbReference type="InterPro" id="IPR029098">
    <property type="entry name" value="Acetyltransf_C"/>
</dbReference>
<feature type="domain" description="UDP N-acetylglucosamine O-acyltransferase C-terminal" evidence="8">
    <location>
        <begin position="178"/>
        <end position="257"/>
    </location>
</feature>
<evidence type="ECO:0000256" key="1">
    <source>
        <dbReference type="ARBA" id="ARBA00022490"/>
    </source>
</evidence>
<dbReference type="InterPro" id="IPR011004">
    <property type="entry name" value="Trimer_LpxA-like_sf"/>
</dbReference>
<evidence type="ECO:0000259" key="8">
    <source>
        <dbReference type="Pfam" id="PF13720"/>
    </source>
</evidence>
<gene>
    <name evidence="9" type="ORF">DXH78_18560</name>
</gene>
<sequence length="271" mass="28578">MNDPVIDPTAHIASGAVIGPDVSIGPYCIVGPHVKLEAGVRLVSHVNVTGYTTIGARTVVYPFASLGTPPQSLGYKGEPTRLEIGADNDIREHVTMNTGTAADRGVTTVGNNCFFMVGSHVAHDCVVGNKVVFANNVLLGGHSQIGDNVVFGGGVAVRQFVRIGEGAMIVGLSGVRADVIPFGMAHGPLADLVGLNVVGMRRRGLSKAEVHRVRSAYQDLFFGDGAFKARLDKVAATYADDALVVRIIEFIRAGKRPLTMATMRNGTDDDQ</sequence>
<keyword evidence="6" id="KW-0443">Lipid metabolism</keyword>
<name>A0A371B0Y3_9BRAD</name>
<reference evidence="10" key="1">
    <citation type="submission" date="2018-08" db="EMBL/GenBank/DDBJ databases">
        <authorList>
            <person name="Kim S.-J."/>
            <person name="Jung G.-Y."/>
        </authorList>
    </citation>
    <scope>NUCLEOTIDE SEQUENCE [LARGE SCALE GENOMIC DNA]</scope>
    <source>
        <strain evidence="10">GY_H</strain>
    </source>
</reference>
<comment type="caution">
    <text evidence="9">The sequence shown here is derived from an EMBL/GenBank/DDBJ whole genome shotgun (WGS) entry which is preliminary data.</text>
</comment>
<keyword evidence="4 9" id="KW-0808">Transferase</keyword>
<evidence type="ECO:0000313" key="10">
    <source>
        <dbReference type="Proteomes" id="UP000263993"/>
    </source>
</evidence>
<dbReference type="AlphaFoldDB" id="A0A371B0Y3"/>
<evidence type="ECO:0000256" key="6">
    <source>
        <dbReference type="ARBA" id="ARBA00023098"/>
    </source>
</evidence>
<keyword evidence="7 9" id="KW-0012">Acyltransferase</keyword>
<dbReference type="NCBIfam" id="NF003657">
    <property type="entry name" value="PRK05289.1"/>
    <property type="match status" value="1"/>
</dbReference>
<dbReference type="NCBIfam" id="TIGR01852">
    <property type="entry name" value="lipid_A_lpxA"/>
    <property type="match status" value="1"/>
</dbReference>
<accession>A0A371B0Y3</accession>
<keyword evidence="10" id="KW-1185">Reference proteome</keyword>
<dbReference type="EC" id="2.3.1.129" evidence="9"/>
<keyword evidence="1" id="KW-0963">Cytoplasm</keyword>
<dbReference type="PANTHER" id="PTHR43480">
    <property type="entry name" value="ACYL-[ACYL-CARRIER-PROTEIN]--UDP-N-ACETYLGLUCOSAMINE O-ACYLTRANSFERASE"/>
    <property type="match status" value="1"/>
</dbReference>
<dbReference type="GO" id="GO:0009245">
    <property type="term" value="P:lipid A biosynthetic process"/>
    <property type="evidence" value="ECO:0007669"/>
    <property type="project" value="UniProtKB-KW"/>
</dbReference>
<dbReference type="InterPro" id="IPR037157">
    <property type="entry name" value="Acetyltransf_C_sf"/>
</dbReference>
<evidence type="ECO:0000313" key="9">
    <source>
        <dbReference type="EMBL" id="RDV01235.1"/>
    </source>
</evidence>
<dbReference type="PIRSF" id="PIRSF000456">
    <property type="entry name" value="UDP-GlcNAc_acltr"/>
    <property type="match status" value="1"/>
</dbReference>
<evidence type="ECO:0000256" key="7">
    <source>
        <dbReference type="ARBA" id="ARBA00023315"/>
    </source>
</evidence>
<evidence type="ECO:0000256" key="4">
    <source>
        <dbReference type="ARBA" id="ARBA00022679"/>
    </source>
</evidence>
<dbReference type="Gene3D" id="1.20.1180.10">
    <property type="entry name" value="Udp N-acetylglucosamine O-acyltransferase, C-terminal domain"/>
    <property type="match status" value="1"/>
</dbReference>
<dbReference type="Proteomes" id="UP000263993">
    <property type="component" value="Unassembled WGS sequence"/>
</dbReference>
<dbReference type="Gene3D" id="2.160.10.10">
    <property type="entry name" value="Hexapeptide repeat proteins"/>
    <property type="match status" value="1"/>
</dbReference>
<keyword evidence="3" id="KW-0441">Lipid A biosynthesis</keyword>
<evidence type="ECO:0000256" key="3">
    <source>
        <dbReference type="ARBA" id="ARBA00022556"/>
    </source>
</evidence>
<dbReference type="InterPro" id="IPR018357">
    <property type="entry name" value="Hexapep_transf_CS"/>
</dbReference>
<keyword evidence="5" id="KW-0677">Repeat</keyword>
<dbReference type="InterPro" id="IPR010137">
    <property type="entry name" value="Lipid_A_LpxA"/>
</dbReference>
<dbReference type="PANTHER" id="PTHR43480:SF1">
    <property type="entry name" value="ACYL-[ACYL-CARRIER-PROTEIN]--UDP-N-ACETYLGLUCOSAMINE O-ACYLTRANSFERASE, MITOCHONDRIAL-RELATED"/>
    <property type="match status" value="1"/>
</dbReference>
<dbReference type="SUPFAM" id="SSF51161">
    <property type="entry name" value="Trimeric LpxA-like enzymes"/>
    <property type="match status" value="1"/>
</dbReference>
<dbReference type="GO" id="GO:0016020">
    <property type="term" value="C:membrane"/>
    <property type="evidence" value="ECO:0007669"/>
    <property type="project" value="GOC"/>
</dbReference>